<evidence type="ECO:0000256" key="3">
    <source>
        <dbReference type="ARBA" id="ARBA00023125"/>
    </source>
</evidence>
<dbReference type="AlphaFoldDB" id="A0A371HGP1"/>
<evidence type="ECO:0000256" key="4">
    <source>
        <dbReference type="ARBA" id="ARBA00023163"/>
    </source>
</evidence>
<evidence type="ECO:0000256" key="2">
    <source>
        <dbReference type="ARBA" id="ARBA00023015"/>
    </source>
</evidence>
<evidence type="ECO:0000313" key="7">
    <source>
        <dbReference type="EMBL" id="RDY01948.1"/>
    </source>
</evidence>
<keyword evidence="2" id="KW-0805">Transcription regulation</keyword>
<protein>
    <submittedName>
        <fullName evidence="7">MADS-box transcription factor 34</fullName>
    </submittedName>
</protein>
<dbReference type="PROSITE" id="PS50066">
    <property type="entry name" value="MADS_BOX_2"/>
    <property type="match status" value="1"/>
</dbReference>
<dbReference type="GO" id="GO:0003677">
    <property type="term" value="F:DNA binding"/>
    <property type="evidence" value="ECO:0007669"/>
    <property type="project" value="UniProtKB-KW"/>
</dbReference>
<dbReference type="GO" id="GO:0046983">
    <property type="term" value="F:protein dimerization activity"/>
    <property type="evidence" value="ECO:0007669"/>
    <property type="project" value="InterPro"/>
</dbReference>
<dbReference type="OrthoDB" id="1898716at2759"/>
<feature type="domain" description="MADS-box" evidence="6">
    <location>
        <begin position="1"/>
        <end position="52"/>
    </location>
</feature>
<comment type="caution">
    <text evidence="7">The sequence shown here is derived from an EMBL/GenBank/DDBJ whole genome shotgun (WGS) entry which is preliminary data.</text>
</comment>
<dbReference type="Proteomes" id="UP000257109">
    <property type="component" value="Unassembled WGS sequence"/>
</dbReference>
<dbReference type="InterPro" id="IPR036879">
    <property type="entry name" value="TF_MADSbox_sf"/>
</dbReference>
<dbReference type="EMBL" id="QJKJ01002641">
    <property type="protein sequence ID" value="RDY01948.1"/>
    <property type="molecule type" value="Genomic_DNA"/>
</dbReference>
<gene>
    <name evidence="7" type="primary">MADS34</name>
    <name evidence="7" type="ORF">CR513_14663</name>
</gene>
<reference evidence="7" key="1">
    <citation type="submission" date="2018-05" db="EMBL/GenBank/DDBJ databases">
        <title>Draft genome of Mucuna pruriens seed.</title>
        <authorList>
            <person name="Nnadi N.E."/>
            <person name="Vos R."/>
            <person name="Hasami M.H."/>
            <person name="Devisetty U.K."/>
            <person name="Aguiy J.C."/>
        </authorList>
    </citation>
    <scope>NUCLEOTIDE SEQUENCE [LARGE SCALE GENOMIC DNA]</scope>
    <source>
        <strain evidence="7">JCA_2017</strain>
    </source>
</reference>
<keyword evidence="8" id="KW-1185">Reference proteome</keyword>
<keyword evidence="5" id="KW-0539">Nucleus</keyword>
<dbReference type="PANTHER" id="PTHR48019">
    <property type="entry name" value="SERUM RESPONSE FACTOR HOMOLOG"/>
    <property type="match status" value="1"/>
</dbReference>
<keyword evidence="3" id="KW-0238">DNA-binding</keyword>
<evidence type="ECO:0000259" key="6">
    <source>
        <dbReference type="PROSITE" id="PS50066"/>
    </source>
</evidence>
<dbReference type="InterPro" id="IPR002100">
    <property type="entry name" value="TF_MADSbox"/>
</dbReference>
<dbReference type="SMART" id="SM00432">
    <property type="entry name" value="MADS"/>
    <property type="match status" value="1"/>
</dbReference>
<name>A0A371HGP1_MUCPR</name>
<dbReference type="SUPFAM" id="SSF55455">
    <property type="entry name" value="SRF-like"/>
    <property type="match status" value="1"/>
</dbReference>
<accession>A0A371HGP1</accession>
<sequence length="92" mass="10384">MGRKKVEIKGIENKCTRQITFSKRRNGLMKKARELSILCDANVALVVFSSTGSSSSSVTVTVNNNNRVISCYKHRQIGVLIHDELDLEYINR</sequence>
<evidence type="ECO:0000313" key="8">
    <source>
        <dbReference type="Proteomes" id="UP000257109"/>
    </source>
</evidence>
<evidence type="ECO:0000256" key="1">
    <source>
        <dbReference type="ARBA" id="ARBA00004123"/>
    </source>
</evidence>
<dbReference type="Pfam" id="PF00319">
    <property type="entry name" value="SRF-TF"/>
    <property type="match status" value="1"/>
</dbReference>
<feature type="non-terminal residue" evidence="7">
    <location>
        <position position="1"/>
    </location>
</feature>
<dbReference type="PRINTS" id="PR00404">
    <property type="entry name" value="MADSDOMAIN"/>
</dbReference>
<proteinExistence type="predicted"/>
<keyword evidence="4" id="KW-0804">Transcription</keyword>
<evidence type="ECO:0000256" key="5">
    <source>
        <dbReference type="ARBA" id="ARBA00023242"/>
    </source>
</evidence>
<dbReference type="GO" id="GO:0005634">
    <property type="term" value="C:nucleus"/>
    <property type="evidence" value="ECO:0007669"/>
    <property type="project" value="UniProtKB-SubCell"/>
</dbReference>
<dbReference type="Gene3D" id="3.40.1810.10">
    <property type="entry name" value="Transcription factor, MADS-box"/>
    <property type="match status" value="1"/>
</dbReference>
<dbReference type="InterPro" id="IPR050142">
    <property type="entry name" value="MADS-box/MEF2_TF"/>
</dbReference>
<organism evidence="7 8">
    <name type="scientific">Mucuna pruriens</name>
    <name type="common">Velvet bean</name>
    <name type="synonym">Dolichos pruriens</name>
    <dbReference type="NCBI Taxonomy" id="157652"/>
    <lineage>
        <taxon>Eukaryota</taxon>
        <taxon>Viridiplantae</taxon>
        <taxon>Streptophyta</taxon>
        <taxon>Embryophyta</taxon>
        <taxon>Tracheophyta</taxon>
        <taxon>Spermatophyta</taxon>
        <taxon>Magnoliopsida</taxon>
        <taxon>eudicotyledons</taxon>
        <taxon>Gunneridae</taxon>
        <taxon>Pentapetalae</taxon>
        <taxon>rosids</taxon>
        <taxon>fabids</taxon>
        <taxon>Fabales</taxon>
        <taxon>Fabaceae</taxon>
        <taxon>Papilionoideae</taxon>
        <taxon>50 kb inversion clade</taxon>
        <taxon>NPAAA clade</taxon>
        <taxon>indigoferoid/millettioid clade</taxon>
        <taxon>Phaseoleae</taxon>
        <taxon>Mucuna</taxon>
    </lineage>
</organism>
<comment type="subcellular location">
    <subcellularLocation>
        <location evidence="1">Nucleus</location>
    </subcellularLocation>
</comment>